<reference evidence="3 4" key="2">
    <citation type="submission" date="2023-11" db="UniProtKB">
        <authorList>
            <consortium name="WormBaseParasite"/>
        </authorList>
    </citation>
    <scope>IDENTIFICATION</scope>
</reference>
<sequence>MDTESEIVPSGSNVNTPRRLRSLFGKETGHRSTLYRRTKRLKSELLGDVAKMILPGFRVEAGECLVDETSCSVVNVQNDMQTTLPRVYYPYPKTILQPAHSIYSRRNSNS</sequence>
<evidence type="ECO:0000313" key="4">
    <source>
        <dbReference type="WBParaSite" id="TREG1_16640.1"/>
    </source>
</evidence>
<evidence type="ECO:0000313" key="2">
    <source>
        <dbReference type="Proteomes" id="UP000050795"/>
    </source>
</evidence>
<proteinExistence type="predicted"/>
<dbReference type="AlphaFoldDB" id="A0AA85J844"/>
<protein>
    <submittedName>
        <fullName evidence="3 4">Uncharacterized protein</fullName>
    </submittedName>
</protein>
<feature type="region of interest" description="Disordered" evidence="1">
    <location>
        <begin position="1"/>
        <end position="20"/>
    </location>
</feature>
<accession>A0AA85J844</accession>
<name>A0AA85J844_TRIRE</name>
<evidence type="ECO:0000256" key="1">
    <source>
        <dbReference type="SAM" id="MobiDB-lite"/>
    </source>
</evidence>
<evidence type="ECO:0000313" key="3">
    <source>
        <dbReference type="WBParaSite" id="TREG1_16620.1"/>
    </source>
</evidence>
<dbReference type="WBParaSite" id="TREG1_16620.1">
    <property type="protein sequence ID" value="TREG1_16620.1"/>
    <property type="gene ID" value="TREG1_16620"/>
</dbReference>
<keyword evidence="2" id="KW-1185">Reference proteome</keyword>
<dbReference type="WBParaSite" id="TREG1_16640.1">
    <property type="protein sequence ID" value="TREG1_16640.1"/>
    <property type="gene ID" value="TREG1_16640"/>
</dbReference>
<organism evidence="2 3">
    <name type="scientific">Trichobilharzia regenti</name>
    <name type="common">Nasal bird schistosome</name>
    <dbReference type="NCBI Taxonomy" id="157069"/>
    <lineage>
        <taxon>Eukaryota</taxon>
        <taxon>Metazoa</taxon>
        <taxon>Spiralia</taxon>
        <taxon>Lophotrochozoa</taxon>
        <taxon>Platyhelminthes</taxon>
        <taxon>Trematoda</taxon>
        <taxon>Digenea</taxon>
        <taxon>Strigeidida</taxon>
        <taxon>Schistosomatoidea</taxon>
        <taxon>Schistosomatidae</taxon>
        <taxon>Trichobilharzia</taxon>
    </lineage>
</organism>
<dbReference type="Proteomes" id="UP000050795">
    <property type="component" value="Unassembled WGS sequence"/>
</dbReference>
<reference evidence="2" key="1">
    <citation type="submission" date="2022-06" db="EMBL/GenBank/DDBJ databases">
        <authorList>
            <person name="Berger JAMES D."/>
            <person name="Berger JAMES D."/>
        </authorList>
    </citation>
    <scope>NUCLEOTIDE SEQUENCE [LARGE SCALE GENOMIC DNA]</scope>
</reference>